<dbReference type="Proteomes" id="UP000178240">
    <property type="component" value="Unassembled WGS sequence"/>
</dbReference>
<dbReference type="EMBL" id="MHIE01000030">
    <property type="protein sequence ID" value="OGY44971.1"/>
    <property type="molecule type" value="Genomic_DNA"/>
</dbReference>
<dbReference type="STRING" id="1797535.A2744_01550"/>
<dbReference type="AlphaFoldDB" id="A0A1G1XYC1"/>
<evidence type="ECO:0000313" key="1">
    <source>
        <dbReference type="EMBL" id="OGY44971.1"/>
    </source>
</evidence>
<organism evidence="1 2">
    <name type="scientific">Candidatus Buchananbacteria bacterium RIFCSPHIGHO2_01_FULL_44_11</name>
    <dbReference type="NCBI Taxonomy" id="1797535"/>
    <lineage>
        <taxon>Bacteria</taxon>
        <taxon>Candidatus Buchananiibacteriota</taxon>
    </lineage>
</organism>
<sequence length="470" mass="54247">MDIYPAIARKGSIPRIGVKDVVAAVFLMASKAKEAGCGVIFFPKAGGLPLKYIYEHSGIGVKDLEVKIFSSKITASSKSSISKQICAILSRAERKQHLTKKQIDDFNKTAVELPLASRKKLIKSIDIGHLEQFNLCEIVSKICDIGLYVPSEDRGNWVKAGIIPEVTHSPENDSYEQFQNFRKKMIAYSLDRMPDIVHDARPLLNIVLSRTNFGHALYKNKVYVMDEAISRGRTLNVLEIIFKAFNKDAIWNIGVLFCPLNATGRGNVDFVSSQNNIPPFSNRFDLMGEIVVESDIAFSSYDIAKLLPYRNKAISQLNHRQVIEYFNDIRKYVFHTFSEFLESGVLDENDLIRLIHFIFVCDEMTIIDRCIDLNPTQFPGLIEEVSFYINMPHPFDPMPIRKRYKDGIIRFLEYYKKMSLRNPIKNEIQRFRKKFYSIKKYYELLELHSWLKRYQDAKSMIDSLLKHQKL</sequence>
<proteinExistence type="predicted"/>
<name>A0A1G1XYC1_9BACT</name>
<evidence type="ECO:0000313" key="2">
    <source>
        <dbReference type="Proteomes" id="UP000178240"/>
    </source>
</evidence>
<gene>
    <name evidence="1" type="ORF">A2744_01550</name>
</gene>
<comment type="caution">
    <text evidence="1">The sequence shown here is derived from an EMBL/GenBank/DDBJ whole genome shotgun (WGS) entry which is preliminary data.</text>
</comment>
<accession>A0A1G1XYC1</accession>
<protein>
    <submittedName>
        <fullName evidence="1">Uncharacterized protein</fullName>
    </submittedName>
</protein>
<reference evidence="1 2" key="1">
    <citation type="journal article" date="2016" name="Nat. Commun.">
        <title>Thousands of microbial genomes shed light on interconnected biogeochemical processes in an aquifer system.</title>
        <authorList>
            <person name="Anantharaman K."/>
            <person name="Brown C.T."/>
            <person name="Hug L.A."/>
            <person name="Sharon I."/>
            <person name="Castelle C.J."/>
            <person name="Probst A.J."/>
            <person name="Thomas B.C."/>
            <person name="Singh A."/>
            <person name="Wilkins M.J."/>
            <person name="Karaoz U."/>
            <person name="Brodie E.L."/>
            <person name="Williams K.H."/>
            <person name="Hubbard S.S."/>
            <person name="Banfield J.F."/>
        </authorList>
    </citation>
    <scope>NUCLEOTIDE SEQUENCE [LARGE SCALE GENOMIC DNA]</scope>
</reference>